<dbReference type="Proteomes" id="UP000244855">
    <property type="component" value="Unassembled WGS sequence"/>
</dbReference>
<proteinExistence type="predicted"/>
<protein>
    <submittedName>
        <fullName evidence="2">Uncharacterized protein</fullName>
    </submittedName>
</protein>
<keyword evidence="3" id="KW-1185">Reference proteome</keyword>
<dbReference type="AlphaFoldDB" id="A0A2V1DY81"/>
<feature type="region of interest" description="Disordered" evidence="1">
    <location>
        <begin position="1"/>
        <end position="41"/>
    </location>
</feature>
<evidence type="ECO:0000313" key="2">
    <source>
        <dbReference type="EMBL" id="PVI03141.1"/>
    </source>
</evidence>
<feature type="compositionally biased region" description="Polar residues" evidence="1">
    <location>
        <begin position="29"/>
        <end position="41"/>
    </location>
</feature>
<feature type="compositionally biased region" description="Basic and acidic residues" evidence="1">
    <location>
        <begin position="298"/>
        <end position="332"/>
    </location>
</feature>
<evidence type="ECO:0000256" key="1">
    <source>
        <dbReference type="SAM" id="MobiDB-lite"/>
    </source>
</evidence>
<feature type="region of interest" description="Disordered" evidence="1">
    <location>
        <begin position="239"/>
        <end position="279"/>
    </location>
</feature>
<evidence type="ECO:0000313" key="3">
    <source>
        <dbReference type="Proteomes" id="UP000244855"/>
    </source>
</evidence>
<gene>
    <name evidence="2" type="ORF">DM02DRAFT_698953</name>
</gene>
<dbReference type="EMBL" id="KZ805335">
    <property type="protein sequence ID" value="PVI03141.1"/>
    <property type="molecule type" value="Genomic_DNA"/>
</dbReference>
<feature type="region of interest" description="Disordered" evidence="1">
    <location>
        <begin position="298"/>
        <end position="336"/>
    </location>
</feature>
<feature type="region of interest" description="Disordered" evidence="1">
    <location>
        <begin position="386"/>
        <end position="405"/>
    </location>
</feature>
<organism evidence="2 3">
    <name type="scientific">Periconia macrospinosa</name>
    <dbReference type="NCBI Taxonomy" id="97972"/>
    <lineage>
        <taxon>Eukaryota</taxon>
        <taxon>Fungi</taxon>
        <taxon>Dikarya</taxon>
        <taxon>Ascomycota</taxon>
        <taxon>Pezizomycotina</taxon>
        <taxon>Dothideomycetes</taxon>
        <taxon>Pleosporomycetidae</taxon>
        <taxon>Pleosporales</taxon>
        <taxon>Massarineae</taxon>
        <taxon>Periconiaceae</taxon>
        <taxon>Periconia</taxon>
    </lineage>
</organism>
<sequence length="405" mass="46239">MSTWNTVNGSTFQPMRGSISLPEILGEGNTMNDQESSAEYRQVDNASAATGDANTQNEVEQTNKNATTPKLIIPAYTVDMARELTKDLPDSDQRLINSVPFDDVTFYDCTLYVDTDKGPFKAILSKKDGMFLMLKIGKVFVDDHKRRVFAFLVDKHHGGHLPTTQYVVEYTYGFFKEISGDYFAENVGKIRPEFMSTQGNQLSALIKFYFFKEGITVPYEITLVRNQFQQDLLKAVKKGVENTESNDDQAQRFPAPSHSRAPLATASSSHQQISHSTNKSAWDAAKRWGLIQQERKNTRIKRDTIRKSQEKERKELEQARKDKEKASKEMETAQKTIDSRSSMIETLRTEEVALIEKDTKDGEKQQSLLASLSEDERNNFRFIVESVRDSIEQQDDEPLSKRRRT</sequence>
<accession>A0A2V1DY81</accession>
<feature type="compositionally biased region" description="Polar residues" evidence="1">
    <location>
        <begin position="1"/>
        <end position="13"/>
    </location>
</feature>
<feature type="compositionally biased region" description="Polar residues" evidence="1">
    <location>
        <begin position="265"/>
        <end position="279"/>
    </location>
</feature>
<name>A0A2V1DY81_9PLEO</name>
<reference evidence="2 3" key="1">
    <citation type="journal article" date="2018" name="Sci. Rep.">
        <title>Comparative genomics provides insights into the lifestyle and reveals functional heterogeneity of dark septate endophytic fungi.</title>
        <authorList>
            <person name="Knapp D.G."/>
            <person name="Nemeth J.B."/>
            <person name="Barry K."/>
            <person name="Hainaut M."/>
            <person name="Henrissat B."/>
            <person name="Johnson J."/>
            <person name="Kuo A."/>
            <person name="Lim J.H.P."/>
            <person name="Lipzen A."/>
            <person name="Nolan M."/>
            <person name="Ohm R.A."/>
            <person name="Tamas L."/>
            <person name="Grigoriev I.V."/>
            <person name="Spatafora J.W."/>
            <person name="Nagy L.G."/>
            <person name="Kovacs G.M."/>
        </authorList>
    </citation>
    <scope>NUCLEOTIDE SEQUENCE [LARGE SCALE GENOMIC DNA]</scope>
    <source>
        <strain evidence="2 3">DSE2036</strain>
    </source>
</reference>